<evidence type="ECO:0000256" key="1">
    <source>
        <dbReference type="ARBA" id="ARBA00022448"/>
    </source>
</evidence>
<dbReference type="SUPFAM" id="SSF52540">
    <property type="entry name" value="P-loop containing nucleoside triphosphate hydrolases"/>
    <property type="match status" value="1"/>
</dbReference>
<keyword evidence="7" id="KW-1185">Reference proteome</keyword>
<keyword evidence="5" id="KW-0812">Transmembrane</keyword>
<keyword evidence="4" id="KW-0067">ATP-binding</keyword>
<feature type="transmembrane region" description="Helical" evidence="5">
    <location>
        <begin position="41"/>
        <end position="62"/>
    </location>
</feature>
<dbReference type="GO" id="GO:0016887">
    <property type="term" value="F:ATP hydrolysis activity"/>
    <property type="evidence" value="ECO:0007669"/>
    <property type="project" value="InterPro"/>
</dbReference>
<dbReference type="InterPro" id="IPR026082">
    <property type="entry name" value="ABCA"/>
</dbReference>
<evidence type="ECO:0000259" key="6">
    <source>
        <dbReference type="PROSITE" id="PS50893"/>
    </source>
</evidence>
<dbReference type="CDD" id="cd03263">
    <property type="entry name" value="ABC_subfamily_A"/>
    <property type="match status" value="1"/>
</dbReference>
<sequence length="404" mass="45989">MRVRSKNEMCEIGLYTFILIFLLAHIFLGIVFLFSTIFKRAVFNILSTFGYIAVLCSLHFLISKYIDIYDSSLATVLCFINPISAYVYGLEHLFIVVLFKQPLKFFTFWDYYLPFSVPIFCLLFQCIFYILLTFYFDYVLPIDDSQKRHPLFFVGKKFANEIDVEEDELPEARSKIIPPDTPIDTSSKSPDIEVTKLVKKWKNDEVAVKNVSFRAYRDQVTSLLGHNGAGKSTIFGILTGTIRPTAGIVRLIGEPPAAIGEDSLVGFCPQWNPLFPYLTVEEHLSFYGNIKTGDSVLPEEIDNVLNMIGLFDDRKLRGSQLSGGMKRKLCVGIAMIGESRILLLDEPTAGIDPMARRAMLQIIEKVKEGRTVLLTTHYMDEADFLSDRIIIMLDLQLVLFFLLI</sequence>
<keyword evidence="5" id="KW-1133">Transmembrane helix</keyword>
<dbReference type="GO" id="GO:0005524">
    <property type="term" value="F:ATP binding"/>
    <property type="evidence" value="ECO:0007669"/>
    <property type="project" value="UniProtKB-KW"/>
</dbReference>
<dbReference type="GO" id="GO:0140359">
    <property type="term" value="F:ABC-type transporter activity"/>
    <property type="evidence" value="ECO:0007669"/>
    <property type="project" value="InterPro"/>
</dbReference>
<dbReference type="GO" id="GO:0016020">
    <property type="term" value="C:membrane"/>
    <property type="evidence" value="ECO:0007669"/>
    <property type="project" value="InterPro"/>
</dbReference>
<evidence type="ECO:0000313" key="7">
    <source>
        <dbReference type="Proteomes" id="UP000887578"/>
    </source>
</evidence>
<dbReference type="PROSITE" id="PS50893">
    <property type="entry name" value="ABC_TRANSPORTER_2"/>
    <property type="match status" value="1"/>
</dbReference>
<dbReference type="PROSITE" id="PS00211">
    <property type="entry name" value="ABC_TRANSPORTER_1"/>
    <property type="match status" value="1"/>
</dbReference>
<dbReference type="InterPro" id="IPR017871">
    <property type="entry name" value="ABC_transporter-like_CS"/>
</dbReference>
<dbReference type="Pfam" id="PF00005">
    <property type="entry name" value="ABC_tran"/>
    <property type="match status" value="1"/>
</dbReference>
<proteinExistence type="predicted"/>
<dbReference type="PANTHER" id="PTHR19229">
    <property type="entry name" value="ATP-BINDING CASSETTE TRANSPORTER SUBFAMILY A ABCA"/>
    <property type="match status" value="1"/>
</dbReference>
<dbReference type="SMART" id="SM00382">
    <property type="entry name" value="AAA"/>
    <property type="match status" value="1"/>
</dbReference>
<organism evidence="7 8">
    <name type="scientific">Panagrolaimus davidi</name>
    <dbReference type="NCBI Taxonomy" id="227884"/>
    <lineage>
        <taxon>Eukaryota</taxon>
        <taxon>Metazoa</taxon>
        <taxon>Ecdysozoa</taxon>
        <taxon>Nematoda</taxon>
        <taxon>Chromadorea</taxon>
        <taxon>Rhabditida</taxon>
        <taxon>Tylenchina</taxon>
        <taxon>Panagrolaimomorpha</taxon>
        <taxon>Panagrolaimoidea</taxon>
        <taxon>Panagrolaimidae</taxon>
        <taxon>Panagrolaimus</taxon>
    </lineage>
</organism>
<name>A0A914PHG6_9BILA</name>
<dbReference type="InterPro" id="IPR003593">
    <property type="entry name" value="AAA+_ATPase"/>
</dbReference>
<feature type="domain" description="ABC transporter" evidence="6">
    <location>
        <begin position="192"/>
        <end position="402"/>
    </location>
</feature>
<accession>A0A914PHG6</accession>
<reference evidence="8" key="1">
    <citation type="submission" date="2022-11" db="UniProtKB">
        <authorList>
            <consortium name="WormBaseParasite"/>
        </authorList>
    </citation>
    <scope>IDENTIFICATION</scope>
</reference>
<dbReference type="PANTHER" id="PTHR19229:SF36">
    <property type="entry name" value="ATP-BINDING CASSETTE SUB-FAMILY A MEMBER 2"/>
    <property type="match status" value="1"/>
</dbReference>
<dbReference type="InterPro" id="IPR027417">
    <property type="entry name" value="P-loop_NTPase"/>
</dbReference>
<evidence type="ECO:0000256" key="2">
    <source>
        <dbReference type="ARBA" id="ARBA00022737"/>
    </source>
</evidence>
<evidence type="ECO:0000256" key="5">
    <source>
        <dbReference type="SAM" id="Phobius"/>
    </source>
</evidence>
<evidence type="ECO:0000256" key="4">
    <source>
        <dbReference type="ARBA" id="ARBA00022840"/>
    </source>
</evidence>
<keyword evidence="3" id="KW-0547">Nucleotide-binding</keyword>
<dbReference type="Gene3D" id="3.40.50.300">
    <property type="entry name" value="P-loop containing nucleotide triphosphate hydrolases"/>
    <property type="match status" value="1"/>
</dbReference>
<evidence type="ECO:0000256" key="3">
    <source>
        <dbReference type="ARBA" id="ARBA00022741"/>
    </source>
</evidence>
<feature type="transmembrane region" description="Helical" evidence="5">
    <location>
        <begin position="12"/>
        <end position="35"/>
    </location>
</feature>
<keyword evidence="1" id="KW-0813">Transport</keyword>
<protein>
    <submittedName>
        <fullName evidence="8">ABC transporter domain-containing protein</fullName>
    </submittedName>
</protein>
<feature type="transmembrane region" description="Helical" evidence="5">
    <location>
        <begin position="74"/>
        <end position="99"/>
    </location>
</feature>
<keyword evidence="2" id="KW-0677">Repeat</keyword>
<dbReference type="AlphaFoldDB" id="A0A914PHG6"/>
<feature type="transmembrane region" description="Helical" evidence="5">
    <location>
        <begin position="111"/>
        <end position="138"/>
    </location>
</feature>
<dbReference type="WBParaSite" id="PDA_v2.g17754.t1">
    <property type="protein sequence ID" value="PDA_v2.g17754.t1"/>
    <property type="gene ID" value="PDA_v2.g17754"/>
</dbReference>
<dbReference type="InterPro" id="IPR003439">
    <property type="entry name" value="ABC_transporter-like_ATP-bd"/>
</dbReference>
<dbReference type="Proteomes" id="UP000887578">
    <property type="component" value="Unplaced"/>
</dbReference>
<evidence type="ECO:0000313" key="8">
    <source>
        <dbReference type="WBParaSite" id="PDA_v2.g17754.t1"/>
    </source>
</evidence>
<keyword evidence="5" id="KW-0472">Membrane</keyword>